<comment type="similarity">
    <text evidence="1">Belongs to the aspartate/glutamate racemases family.</text>
</comment>
<dbReference type="GO" id="GO:0047661">
    <property type="term" value="F:amino-acid racemase activity"/>
    <property type="evidence" value="ECO:0007669"/>
    <property type="project" value="InterPro"/>
</dbReference>
<dbReference type="Gene3D" id="3.40.50.1860">
    <property type="match status" value="2"/>
</dbReference>
<keyword evidence="4" id="KW-1185">Reference proteome</keyword>
<dbReference type="NCBIfam" id="TIGR00035">
    <property type="entry name" value="asp_race"/>
    <property type="match status" value="1"/>
</dbReference>
<dbReference type="EC" id="5.1.1.-" evidence="3"/>
<dbReference type="SUPFAM" id="SSF53681">
    <property type="entry name" value="Aspartate/glutamate racemase"/>
    <property type="match status" value="2"/>
</dbReference>
<dbReference type="OrthoDB" id="9803739at2"/>
<dbReference type="PANTHER" id="PTHR21198">
    <property type="entry name" value="GLUTAMATE RACEMASE"/>
    <property type="match status" value="1"/>
</dbReference>
<dbReference type="Pfam" id="PF01177">
    <property type="entry name" value="Asp_Glu_race"/>
    <property type="match status" value="1"/>
</dbReference>
<dbReference type="InterPro" id="IPR001920">
    <property type="entry name" value="Asp/Glu_race"/>
</dbReference>
<dbReference type="RefSeq" id="WP_135078839.1">
    <property type="nucleotide sequence ID" value="NZ_CP038267.1"/>
</dbReference>
<evidence type="ECO:0000256" key="1">
    <source>
        <dbReference type="ARBA" id="ARBA00007847"/>
    </source>
</evidence>
<accession>A0A4P7GNS5</accession>
<name>A0A4P7GNS5_9ACTN</name>
<gene>
    <name evidence="3" type="ORF">EXE57_14945</name>
</gene>
<dbReference type="Proteomes" id="UP000294894">
    <property type="component" value="Chromosome"/>
</dbReference>
<dbReference type="EMBL" id="CP038267">
    <property type="protein sequence ID" value="QBR93421.1"/>
    <property type="molecule type" value="Genomic_DNA"/>
</dbReference>
<dbReference type="KEGG" id="noy:EXE57_14945"/>
<keyword evidence="2 3" id="KW-0413">Isomerase</keyword>
<reference evidence="3 4" key="1">
    <citation type="submission" date="2019-03" db="EMBL/GenBank/DDBJ databases">
        <title>Three New Species of Nocardioides, Nocardioides euryhalodurans sp. nov., Nocardioides seonyuensis sp. nov. and Nocardioides eburneoflavus sp. nov., Iolated from Soil.</title>
        <authorList>
            <person name="Roh S.G."/>
            <person name="Lee C."/>
            <person name="Kim M.-K."/>
            <person name="Kim S.B."/>
        </authorList>
    </citation>
    <scope>NUCLEOTIDE SEQUENCE [LARGE SCALE GENOMIC DNA]</scope>
    <source>
        <strain evidence="3 4">MMS17-SY117</strain>
    </source>
</reference>
<protein>
    <submittedName>
        <fullName evidence="3">Amino acid racemase</fullName>
        <ecNumber evidence="3">5.1.1.-</ecNumber>
    </submittedName>
</protein>
<evidence type="ECO:0000313" key="4">
    <source>
        <dbReference type="Proteomes" id="UP000294894"/>
    </source>
</evidence>
<dbReference type="PANTHER" id="PTHR21198:SF7">
    <property type="entry name" value="ASPARTATE-GLUTAMATE RACEMASE FAMILY"/>
    <property type="match status" value="1"/>
</dbReference>
<evidence type="ECO:0000256" key="2">
    <source>
        <dbReference type="ARBA" id="ARBA00023235"/>
    </source>
</evidence>
<evidence type="ECO:0000313" key="3">
    <source>
        <dbReference type="EMBL" id="QBR93421.1"/>
    </source>
</evidence>
<proteinExistence type="inferred from homology"/>
<dbReference type="InterPro" id="IPR015942">
    <property type="entry name" value="Asp/Glu/hydantoin_racemase"/>
</dbReference>
<organism evidence="3 4">
    <name type="scientific">Nocardioides euryhalodurans</name>
    <dbReference type="NCBI Taxonomy" id="2518370"/>
    <lineage>
        <taxon>Bacteria</taxon>
        <taxon>Bacillati</taxon>
        <taxon>Actinomycetota</taxon>
        <taxon>Actinomycetes</taxon>
        <taxon>Propionibacteriales</taxon>
        <taxon>Nocardioidaceae</taxon>
        <taxon>Nocardioides</taxon>
    </lineage>
</organism>
<dbReference type="AlphaFoldDB" id="A0A4P7GNS5"/>
<dbReference type="InterPro" id="IPR004380">
    <property type="entry name" value="Asp_race"/>
</dbReference>
<sequence length="229" mass="24662">MQTIGLVGGMSWESSLVYYRDLNLGVQQRLGGLSSPTLVLSTVDFAELTALEDAERWDRIGELLAEAARGVERAGADFLLLCTTTFHKVADQVEAAVGIPLLHLADVVADACHAAKTTKVGLVGTTVAMSDPFFRDRMASLGVEVLVPPADDHDFLNTAIYDELVHGRVVDATRRRVVDIIDHLWDAGAEGVLLGCTELELLISQSDVELPVFPCTTLHVNAALDRALA</sequence>